<organism evidence="1">
    <name type="scientific">marine sediment metagenome</name>
    <dbReference type="NCBI Taxonomy" id="412755"/>
    <lineage>
        <taxon>unclassified sequences</taxon>
        <taxon>metagenomes</taxon>
        <taxon>ecological metagenomes</taxon>
    </lineage>
</organism>
<accession>A0A0F9PR41</accession>
<name>A0A0F9PR41_9ZZZZ</name>
<proteinExistence type="predicted"/>
<comment type="caution">
    <text evidence="1">The sequence shown here is derived from an EMBL/GenBank/DDBJ whole genome shotgun (WGS) entry which is preliminary data.</text>
</comment>
<dbReference type="EMBL" id="LAZR01002668">
    <property type="protein sequence ID" value="KKN27097.1"/>
    <property type="molecule type" value="Genomic_DNA"/>
</dbReference>
<protein>
    <submittedName>
        <fullName evidence="1">Uncharacterized protein</fullName>
    </submittedName>
</protein>
<evidence type="ECO:0000313" key="1">
    <source>
        <dbReference type="EMBL" id="KKN27097.1"/>
    </source>
</evidence>
<dbReference type="AlphaFoldDB" id="A0A0F9PR41"/>
<sequence>MNRRRFFRWLVYTAGLFAWNCGEGGSIYDYIPPPIPLEPEPMETTIVAEIEYQSFMSLVHLENGDILAGTYCFPEETAYLYKLGNVVPVASLDVGEAIFRIFEDEDGVLWLACENRGEVYRAEPNTYNFHLYEILLDGRHRGAFDVKRLLGELVMVGGGEIYTDGVGTTKDFGNDYYVKFGFQVNETALVAGYSFINRCAGWFHSEDCTKEDGWEWEDIGPKYSRFMQATVTEDQKFIYLVGTNNYRDEHNHNAATLWSYEVATGILTQLWTFEGFDYSSCIKTTEDGRIFLGLTKGWRSQSPGASLIEWDGTKPHVVDESDYAELRELVFKDKKIYYVLRTDRVGGAVVEISGVL</sequence>
<gene>
    <name evidence="1" type="ORF">LCGC14_0868200</name>
</gene>
<reference evidence="1" key="1">
    <citation type="journal article" date="2015" name="Nature">
        <title>Complex archaea that bridge the gap between prokaryotes and eukaryotes.</title>
        <authorList>
            <person name="Spang A."/>
            <person name="Saw J.H."/>
            <person name="Jorgensen S.L."/>
            <person name="Zaremba-Niedzwiedzka K."/>
            <person name="Martijn J."/>
            <person name="Lind A.E."/>
            <person name="van Eijk R."/>
            <person name="Schleper C."/>
            <person name="Guy L."/>
            <person name="Ettema T.J."/>
        </authorList>
    </citation>
    <scope>NUCLEOTIDE SEQUENCE</scope>
</reference>